<reference evidence="4" key="2">
    <citation type="submission" date="2015-01" db="EMBL/GenBank/DDBJ databases">
        <title>Evolutionary Origins and Diversification of the Mycorrhizal Mutualists.</title>
        <authorList>
            <consortium name="DOE Joint Genome Institute"/>
            <consortium name="Mycorrhizal Genomics Consortium"/>
            <person name="Kohler A."/>
            <person name="Kuo A."/>
            <person name="Nagy L.G."/>
            <person name="Floudas D."/>
            <person name="Copeland A."/>
            <person name="Barry K.W."/>
            <person name="Cichocki N."/>
            <person name="Veneault-Fourrey C."/>
            <person name="LaButti K."/>
            <person name="Lindquist E.A."/>
            <person name="Lipzen A."/>
            <person name="Lundell T."/>
            <person name="Morin E."/>
            <person name="Murat C."/>
            <person name="Riley R."/>
            <person name="Ohm R."/>
            <person name="Sun H."/>
            <person name="Tunlid A."/>
            <person name="Henrissat B."/>
            <person name="Grigoriev I.V."/>
            <person name="Hibbett D.S."/>
            <person name="Martin F."/>
        </authorList>
    </citation>
    <scope>NUCLEOTIDE SEQUENCE [LARGE SCALE GENOMIC DNA]</scope>
    <source>
        <strain evidence="4">Foug A</strain>
    </source>
</reference>
<evidence type="ECO:0000259" key="2">
    <source>
        <dbReference type="Pfam" id="PF17667"/>
    </source>
</evidence>
<dbReference type="STRING" id="1036808.A0A0C2ZXF0"/>
<dbReference type="HOGENOM" id="CLU_373454_0_0_1"/>
<dbReference type="Pfam" id="PF17667">
    <property type="entry name" value="Pkinase_fungal"/>
    <property type="match status" value="2"/>
</dbReference>
<feature type="compositionally biased region" description="Basic and acidic residues" evidence="1">
    <location>
        <begin position="678"/>
        <end position="688"/>
    </location>
</feature>
<sequence length="744" mass="82707">MDQILDYCIRYRLYIKGSPHASVSSSSKGKSKEKDMKVTSHWLDAPELDAKAPTAHETSLALFFNSVIEAVNKASSTVTVRMWTTDSATHPLNGGDAMRKPNLSCWLSTGSQFDWRHLASFAEVKNHGGKDNEKSSYIETARKASCLLYAQDGQHATPCIRILGPEIYLTIFDRSRSVSTHGYDINHCPHEFLCILIGITSAPNNILGFNISINWRWKQCDGKLVDLKELKIETGTTTYTIELMKILFILDNLCGRGMAVWEGVMTEKGTMQLRQVVVKDLWIDLLWKYMEGMILSILNVHNIEGIPTLIHKQQVQAPYPSTTTDVLPVGDLITEFSCLGELLVAFLDYVVAHKQAFEKAGILHRDISLVNLFLTSVTHRSNHREFIQRISGQFRHKQDTLCTRIGDLKWCGLLGDWGYAVPGAECITTTIANLETDQLPDGTHAPTLPVEIPAEFNHSVESSNCIPIMPVDSMNASTSLTPVSDLSKEDDIMLTMGPDTPENDPRDTIDTSPLYCTGTWSWMSAQLVMAGAGQPVIHNQGHDLETIFYVLVGICVLFNRPSKLKCDKDLVQCFDRYFNTFEPSVLKTITIQSDLTWQPFILQHISMYFQPIIPLLTRLQKGVILPLSTDNDGNVHCKVDFTHDMFISTIIETLLDLGPGAWTPVDQEGGNGDDSEPDMDHHETKSDLADLASDVNSSPADTPHESPKSISSSQLNVSTLPPMLPRPTSHQPSAGPGFYSKTQA</sequence>
<dbReference type="PANTHER" id="PTHR38248:SF2">
    <property type="entry name" value="FUNK1 11"/>
    <property type="match status" value="1"/>
</dbReference>
<name>A0A0C2ZXF0_9AGAM</name>
<gene>
    <name evidence="3" type="ORF">SCLCIDRAFT_29083</name>
</gene>
<feature type="compositionally biased region" description="Polar residues" evidence="1">
    <location>
        <begin position="708"/>
        <end position="719"/>
    </location>
</feature>
<feature type="domain" description="Fungal-type protein kinase" evidence="2">
    <location>
        <begin position="328"/>
        <end position="386"/>
    </location>
</feature>
<evidence type="ECO:0000313" key="4">
    <source>
        <dbReference type="Proteomes" id="UP000053989"/>
    </source>
</evidence>
<dbReference type="Proteomes" id="UP000053989">
    <property type="component" value="Unassembled WGS sequence"/>
</dbReference>
<proteinExistence type="predicted"/>
<accession>A0A0C2ZXF0</accession>
<keyword evidence="4" id="KW-1185">Reference proteome</keyword>
<dbReference type="PANTHER" id="PTHR38248">
    <property type="entry name" value="FUNK1 6"/>
    <property type="match status" value="1"/>
</dbReference>
<dbReference type="InterPro" id="IPR040976">
    <property type="entry name" value="Pkinase_fungal"/>
</dbReference>
<evidence type="ECO:0000256" key="1">
    <source>
        <dbReference type="SAM" id="MobiDB-lite"/>
    </source>
</evidence>
<dbReference type="InParanoid" id="A0A0C2ZXF0"/>
<protein>
    <recommendedName>
        <fullName evidence="2">Fungal-type protein kinase domain-containing protein</fullName>
    </recommendedName>
</protein>
<feature type="region of interest" description="Disordered" evidence="1">
    <location>
        <begin position="661"/>
        <end position="744"/>
    </location>
</feature>
<reference evidence="3 4" key="1">
    <citation type="submission" date="2014-04" db="EMBL/GenBank/DDBJ databases">
        <authorList>
            <consortium name="DOE Joint Genome Institute"/>
            <person name="Kuo A."/>
            <person name="Kohler A."/>
            <person name="Nagy L.G."/>
            <person name="Floudas D."/>
            <person name="Copeland A."/>
            <person name="Barry K.W."/>
            <person name="Cichocki N."/>
            <person name="Veneault-Fourrey C."/>
            <person name="LaButti K."/>
            <person name="Lindquist E.A."/>
            <person name="Lipzen A."/>
            <person name="Lundell T."/>
            <person name="Morin E."/>
            <person name="Murat C."/>
            <person name="Sun H."/>
            <person name="Tunlid A."/>
            <person name="Henrissat B."/>
            <person name="Grigoriev I.V."/>
            <person name="Hibbett D.S."/>
            <person name="Martin F."/>
            <person name="Nordberg H.P."/>
            <person name="Cantor M.N."/>
            <person name="Hua S.X."/>
        </authorList>
    </citation>
    <scope>NUCLEOTIDE SEQUENCE [LARGE SCALE GENOMIC DNA]</scope>
    <source>
        <strain evidence="3 4">Foug A</strain>
    </source>
</reference>
<dbReference type="EMBL" id="KN822105">
    <property type="protein sequence ID" value="KIM57137.1"/>
    <property type="molecule type" value="Genomic_DNA"/>
</dbReference>
<organism evidence="3 4">
    <name type="scientific">Scleroderma citrinum Foug A</name>
    <dbReference type="NCBI Taxonomy" id="1036808"/>
    <lineage>
        <taxon>Eukaryota</taxon>
        <taxon>Fungi</taxon>
        <taxon>Dikarya</taxon>
        <taxon>Basidiomycota</taxon>
        <taxon>Agaricomycotina</taxon>
        <taxon>Agaricomycetes</taxon>
        <taxon>Agaricomycetidae</taxon>
        <taxon>Boletales</taxon>
        <taxon>Sclerodermatineae</taxon>
        <taxon>Sclerodermataceae</taxon>
        <taxon>Scleroderma</taxon>
    </lineage>
</organism>
<dbReference type="OrthoDB" id="5584477at2759"/>
<evidence type="ECO:0000313" key="3">
    <source>
        <dbReference type="EMBL" id="KIM57137.1"/>
    </source>
</evidence>
<dbReference type="AlphaFoldDB" id="A0A0C2ZXF0"/>
<feature type="domain" description="Fungal-type protein kinase" evidence="2">
    <location>
        <begin position="111"/>
        <end position="317"/>
    </location>
</feature>